<dbReference type="SUPFAM" id="SSF51905">
    <property type="entry name" value="FAD/NAD(P)-binding domain"/>
    <property type="match status" value="1"/>
</dbReference>
<dbReference type="STRING" id="589385.SAMN05421504_1011330"/>
<evidence type="ECO:0000256" key="1">
    <source>
        <dbReference type="ARBA" id="ARBA00038396"/>
    </source>
</evidence>
<dbReference type="EMBL" id="FNON01000001">
    <property type="protein sequence ID" value="SDW71836.1"/>
    <property type="molecule type" value="Genomic_DNA"/>
</dbReference>
<name>A0A1H2VU84_9PSEU</name>
<evidence type="ECO:0000259" key="2">
    <source>
        <dbReference type="Pfam" id="PF01494"/>
    </source>
</evidence>
<dbReference type="InterPro" id="IPR050816">
    <property type="entry name" value="Flavin-dep_Halogenase_NPB"/>
</dbReference>
<sequence length="451" mass="50140">MSKDVDFDIGVIGGGPAGATIASYLAKAGLSVAVFEGAVFPREHVGESLVPATMPVMREIGVLEKIDTAGFPRKYGAAWTSADDRRDSPTGFQASSHGWGVAEIAYEERDQAGVDRPYTYHVDRGRFDQILLKHAEELGAKVFQGTRVTGVDFDDPDRPVLRVKLGGQRAGVGVRMVVDASGRGTTLGTQLKLKVPDPVFDQYAVHTWFEGLDRGLVARRPEDADYIHVHFLPLENTWVWQIPITDTITSVGVVTQKSRFKEAREDLEGFFWKTVSSRPELLDALKNSERIRPFKTEGDYSYGMRQIAADGMVLIGDAARFVDPIFSSGVSVAMNSARLAAKDIIAAHAAGDFRRERFDGYVSTLRRGVRMWYDFISMYYRLNVLFTAFIDDPRYRLDVIRLLQGDVYDAEEPEALTAMKELVAAVEQDPDHLWHHRLGDLKASSSALALF</sequence>
<feature type="domain" description="FAD-binding" evidence="2">
    <location>
        <begin position="7"/>
        <end position="364"/>
    </location>
</feature>
<dbReference type="PRINTS" id="PR00420">
    <property type="entry name" value="RNGMNOXGNASE"/>
</dbReference>
<organism evidence="3 4">
    <name type="scientific">Amycolatopsis xylanica</name>
    <dbReference type="NCBI Taxonomy" id="589385"/>
    <lineage>
        <taxon>Bacteria</taxon>
        <taxon>Bacillati</taxon>
        <taxon>Actinomycetota</taxon>
        <taxon>Actinomycetes</taxon>
        <taxon>Pseudonocardiales</taxon>
        <taxon>Pseudonocardiaceae</taxon>
        <taxon>Amycolatopsis</taxon>
    </lineage>
</organism>
<dbReference type="Gene3D" id="3.50.50.60">
    <property type="entry name" value="FAD/NAD(P)-binding domain"/>
    <property type="match status" value="1"/>
</dbReference>
<dbReference type="SMR" id="A0A1H2VU84"/>
<protein>
    <submittedName>
        <fullName evidence="3">FADH2 O2-dependent halogenase</fullName>
    </submittedName>
</protein>
<dbReference type="Proteomes" id="UP000199515">
    <property type="component" value="Unassembled WGS sequence"/>
</dbReference>
<dbReference type="InterPro" id="IPR002938">
    <property type="entry name" value="FAD-bd"/>
</dbReference>
<dbReference type="GO" id="GO:0071949">
    <property type="term" value="F:FAD binding"/>
    <property type="evidence" value="ECO:0007669"/>
    <property type="project" value="InterPro"/>
</dbReference>
<dbReference type="AlphaFoldDB" id="A0A1H2VU84"/>
<evidence type="ECO:0000313" key="3">
    <source>
        <dbReference type="EMBL" id="SDW71836.1"/>
    </source>
</evidence>
<accession>A0A1H2VU84</accession>
<comment type="similarity">
    <text evidence="1">Belongs to the flavin-dependent halogenase family. Bacterial tryptophan halogenase subfamily.</text>
</comment>
<reference evidence="3 4" key="1">
    <citation type="submission" date="2016-10" db="EMBL/GenBank/DDBJ databases">
        <authorList>
            <person name="de Groot N.N."/>
        </authorList>
    </citation>
    <scope>NUCLEOTIDE SEQUENCE [LARGE SCALE GENOMIC DNA]</scope>
    <source>
        <strain evidence="3 4">CPCC 202699</strain>
    </source>
</reference>
<evidence type="ECO:0000313" key="4">
    <source>
        <dbReference type="Proteomes" id="UP000199515"/>
    </source>
</evidence>
<dbReference type="RefSeq" id="WP_176968509.1">
    <property type="nucleotide sequence ID" value="NZ_FNON01000001.1"/>
</dbReference>
<dbReference type="PANTHER" id="PTHR43747">
    <property type="entry name" value="FAD-BINDING PROTEIN"/>
    <property type="match status" value="1"/>
</dbReference>
<dbReference type="InterPro" id="IPR036188">
    <property type="entry name" value="FAD/NAD-bd_sf"/>
</dbReference>
<proteinExistence type="inferred from homology"/>
<keyword evidence="4" id="KW-1185">Reference proteome</keyword>
<gene>
    <name evidence="3" type="ORF">SAMN05421504_1011330</name>
</gene>
<dbReference type="Pfam" id="PF01494">
    <property type="entry name" value="FAD_binding_3"/>
    <property type="match status" value="1"/>
</dbReference>
<dbReference type="PANTHER" id="PTHR43747:SF1">
    <property type="entry name" value="SLR1998 PROTEIN"/>
    <property type="match status" value="1"/>
</dbReference>